<evidence type="ECO:0000313" key="5">
    <source>
        <dbReference type="EMBL" id="PCC43922.1"/>
    </source>
</evidence>
<dbReference type="RefSeq" id="WP_069599280.1">
    <property type="nucleotide sequence ID" value="NZ_CP017150.1"/>
</dbReference>
<evidence type="ECO:0000313" key="4">
    <source>
        <dbReference type="EMBL" id="PCC18518.1"/>
    </source>
</evidence>
<reference evidence="2" key="1">
    <citation type="submission" date="2016-09" db="EMBL/GenBank/DDBJ databases">
        <title>Complete Genome Sequence of Brevibacterium aurantiacum SMQ-1335.</title>
        <authorList>
            <person name="de Melo A.G."/>
            <person name="Labrie S.J."/>
            <person name="Dumaresq J."/>
            <person name="Roberts R.J."/>
            <person name="Tremblay D.M."/>
            <person name="Moineau S."/>
        </authorList>
    </citation>
    <scope>NUCLEOTIDE SEQUENCE</scope>
    <source>
        <strain evidence="2">SMQ-1335</strain>
    </source>
</reference>
<dbReference type="EMBL" id="NRGQ01000005">
    <property type="protein sequence ID" value="PCC43922.1"/>
    <property type="molecule type" value="Genomic_DNA"/>
</dbReference>
<evidence type="ECO:0000259" key="1">
    <source>
        <dbReference type="PROSITE" id="PS51819"/>
    </source>
</evidence>
<dbReference type="AlphaFoldDB" id="A0A1D7VZ37"/>
<accession>A0A2H1K1W2</accession>
<evidence type="ECO:0000313" key="11">
    <source>
        <dbReference type="Proteomes" id="UP000234289"/>
    </source>
</evidence>
<reference evidence="3 13" key="7">
    <citation type="submission" date="2019-01" db="EMBL/GenBank/DDBJ databases">
        <title>Comparative genomic analysis of Brevibacterium aurantiacum sheds light on its evolution and its adaptation to smear-ripened cheeses.</title>
        <authorList>
            <person name="Moineau S."/>
        </authorList>
    </citation>
    <scope>NUCLEOTIDE SEQUENCE [LARGE SCALE GENOMIC DNA]</scope>
    <source>
        <strain evidence="3 13">SMQ-1420</strain>
    </source>
</reference>
<dbReference type="EMBL" id="CP017150">
    <property type="protein sequence ID" value="AOP52025.1"/>
    <property type="molecule type" value="Genomic_DNA"/>
</dbReference>
<dbReference type="EMBL" id="NRGX01000001">
    <property type="protein sequence ID" value="PCC18518.1"/>
    <property type="molecule type" value="Genomic_DNA"/>
</dbReference>
<reference evidence="8" key="2">
    <citation type="submission" date="2016-09" db="EMBL/GenBank/DDBJ databases">
        <title>Complete Genome Sequence of Brevibacterium linens SMQ-1335.</title>
        <authorList>
            <person name="de Melo A.G."/>
            <person name="Labrie S.J."/>
            <person name="Dumaresq J."/>
            <person name="Roberts R.J."/>
            <person name="Tremblay D.M."/>
            <person name="Moineau S."/>
        </authorList>
    </citation>
    <scope>NUCLEOTIDE SEQUENCE [LARGE SCALE GENOMIC DNA]</scope>
    <source>
        <strain evidence="8">SMQ-1335</strain>
    </source>
</reference>
<reference evidence="9 10" key="3">
    <citation type="journal article" date="2017" name="Elife">
        <title>Extensive horizontal gene transfer in cheese-associated bacteria.</title>
        <authorList>
            <person name="Bonham K.S."/>
            <person name="Wolfe B.E."/>
            <person name="Dutton R.J."/>
        </authorList>
    </citation>
    <scope>NUCLEOTIDE SEQUENCE [LARGE SCALE GENOMIC DNA]</scope>
    <source>
        <strain evidence="5 10">962_8</strain>
        <strain evidence="4 9">JB5</strain>
    </source>
</reference>
<dbReference type="Pfam" id="PF18029">
    <property type="entry name" value="Glyoxalase_6"/>
    <property type="match status" value="1"/>
</dbReference>
<protein>
    <submittedName>
        <fullName evidence="6">Glyoxalase-like domain-containing protein</fullName>
    </submittedName>
    <submittedName>
        <fullName evidence="3">VOC family protein</fullName>
    </submittedName>
</protein>
<dbReference type="InterPro" id="IPR041581">
    <property type="entry name" value="Glyoxalase_6"/>
</dbReference>
<dbReference type="Gene3D" id="3.10.180.10">
    <property type="entry name" value="2,3-Dihydroxybiphenyl 1,2-Dioxygenase, domain 1"/>
    <property type="match status" value="1"/>
</dbReference>
<reference evidence="3 13" key="6">
    <citation type="submission" date="2017-12" db="EMBL/GenBank/DDBJ databases">
        <authorList>
            <person name="Levesque S."/>
        </authorList>
    </citation>
    <scope>NUCLEOTIDE SEQUENCE [LARGE SCALE GENOMIC DNA]</scope>
    <source>
        <strain evidence="3 13">SMQ-1420</strain>
    </source>
</reference>
<dbReference type="KEGG" id="blin:BLSMQ_0307"/>
<dbReference type="InterPro" id="IPR037523">
    <property type="entry name" value="VOC_core"/>
</dbReference>
<evidence type="ECO:0000313" key="13">
    <source>
        <dbReference type="Proteomes" id="UP000282731"/>
    </source>
</evidence>
<dbReference type="PATRIC" id="fig|1703.10.peg.321"/>
<dbReference type="Proteomes" id="UP000234300">
    <property type="component" value="Unassembled WGS sequence"/>
</dbReference>
<dbReference type="Proteomes" id="UP000234289">
    <property type="component" value="Unassembled WGS sequence"/>
</dbReference>
<dbReference type="CDD" id="cd06587">
    <property type="entry name" value="VOC"/>
    <property type="match status" value="1"/>
</dbReference>
<evidence type="ECO:0000313" key="12">
    <source>
        <dbReference type="Proteomes" id="UP000234300"/>
    </source>
</evidence>
<evidence type="ECO:0000313" key="10">
    <source>
        <dbReference type="Proteomes" id="UP000218620"/>
    </source>
</evidence>
<dbReference type="PANTHER" id="PTHR35908:SF1">
    <property type="entry name" value="CONSERVED PROTEIN"/>
    <property type="match status" value="1"/>
</dbReference>
<dbReference type="EMBL" id="FXZG01000026">
    <property type="protein sequence ID" value="SMX99838.1"/>
    <property type="molecule type" value="Genomic_DNA"/>
</dbReference>
<evidence type="ECO:0000313" key="6">
    <source>
        <dbReference type="EMBL" id="SMX93745.1"/>
    </source>
</evidence>
<reference evidence="11" key="4">
    <citation type="submission" date="2017-03" db="EMBL/GenBank/DDBJ databases">
        <authorList>
            <person name="Monnet C."/>
        </authorList>
    </citation>
    <scope>NUCLEOTIDE SEQUENCE [LARGE SCALE GENOMIC DNA]</scope>
    <source>
        <strain evidence="11">CNRZ 920</strain>
    </source>
</reference>
<reference evidence="6 12" key="5">
    <citation type="submission" date="2017-03" db="EMBL/GenBank/DDBJ databases">
        <authorList>
            <person name="Afonso C.L."/>
            <person name="Miller P.J."/>
            <person name="Scott M.A."/>
            <person name="Spackman E."/>
            <person name="Goraichik I."/>
            <person name="Dimitrov K.M."/>
            <person name="Suarez D.L."/>
            <person name="Swayne D.E."/>
        </authorList>
    </citation>
    <scope>NUCLEOTIDE SEQUENCE [LARGE SCALE GENOMIC DNA]</scope>
    <source>
        <strain evidence="6">8</strain>
        <strain evidence="12">8(6)</strain>
        <strain evidence="7">CNRZ 920</strain>
    </source>
</reference>
<dbReference type="Proteomes" id="UP000218377">
    <property type="component" value="Unassembled WGS sequence"/>
</dbReference>
<dbReference type="EMBL" id="FXZI01000008">
    <property type="protein sequence ID" value="SMX93745.1"/>
    <property type="molecule type" value="Genomic_DNA"/>
</dbReference>
<accession>A0A1D7VZ37</accession>
<gene>
    <name evidence="7" type="ORF">BAUR920_03267</name>
    <name evidence="6" type="ORF">BAURA86_02316</name>
    <name evidence="2" type="ORF">BLSMQ_0307</name>
    <name evidence="5" type="ORF">CIK65_04865</name>
    <name evidence="4" type="ORF">CIK79_09580</name>
    <name evidence="3" type="ORF">CXR27_01680</name>
</gene>
<dbReference type="PANTHER" id="PTHR35908">
    <property type="entry name" value="HYPOTHETICAL FUSION PROTEIN"/>
    <property type="match status" value="1"/>
</dbReference>
<dbReference type="Proteomes" id="UP000282731">
    <property type="component" value="Chromosome"/>
</dbReference>
<evidence type="ECO:0000313" key="8">
    <source>
        <dbReference type="Proteomes" id="UP000094793"/>
    </source>
</evidence>
<evidence type="ECO:0000313" key="9">
    <source>
        <dbReference type="Proteomes" id="UP000218377"/>
    </source>
</evidence>
<name>A0A1D7VZ37_BREAU</name>
<dbReference type="PROSITE" id="PS51819">
    <property type="entry name" value="VOC"/>
    <property type="match status" value="1"/>
</dbReference>
<proteinExistence type="predicted"/>
<dbReference type="SUPFAM" id="SSF54593">
    <property type="entry name" value="Glyoxalase/Bleomycin resistance protein/Dihydroxybiphenyl dioxygenase"/>
    <property type="match status" value="1"/>
</dbReference>
<organism evidence="2 8">
    <name type="scientific">Brevibacterium aurantiacum</name>
    <dbReference type="NCBI Taxonomy" id="273384"/>
    <lineage>
        <taxon>Bacteria</taxon>
        <taxon>Bacillati</taxon>
        <taxon>Actinomycetota</taxon>
        <taxon>Actinomycetes</taxon>
        <taxon>Micrococcales</taxon>
        <taxon>Brevibacteriaceae</taxon>
        <taxon>Brevibacterium</taxon>
    </lineage>
</organism>
<dbReference type="OrthoDB" id="1645442at2"/>
<dbReference type="EMBL" id="CP025334">
    <property type="protein sequence ID" value="AZT95860.1"/>
    <property type="molecule type" value="Genomic_DNA"/>
</dbReference>
<sequence>MAAYPEMLHTVIDTTDPRRLAEFYRQLLGYSYREGDEPRASGDADDDDWMVLVDSNGMRKLAFQRVDELTRTTWPSAEVPMQLHVDFTVPDTDELERHRARAEELGATMLFDRTDDPDEPLYVVTDPAGHPFCLFVG</sequence>
<dbReference type="Proteomes" id="UP000218620">
    <property type="component" value="Unassembled WGS sequence"/>
</dbReference>
<dbReference type="InterPro" id="IPR029068">
    <property type="entry name" value="Glyas_Bleomycin-R_OHBP_Dase"/>
</dbReference>
<accession>A0A2A3YVY0</accession>
<feature type="domain" description="VOC" evidence="1">
    <location>
        <begin position="6"/>
        <end position="137"/>
    </location>
</feature>
<evidence type="ECO:0000313" key="7">
    <source>
        <dbReference type="EMBL" id="SMX99838.1"/>
    </source>
</evidence>
<evidence type="ECO:0000313" key="3">
    <source>
        <dbReference type="EMBL" id="AZT95860.1"/>
    </source>
</evidence>
<evidence type="ECO:0000313" key="2">
    <source>
        <dbReference type="EMBL" id="AOP52025.1"/>
    </source>
</evidence>
<dbReference type="Proteomes" id="UP000094793">
    <property type="component" value="Chromosome"/>
</dbReference>